<accession>A0AAV4HEV7</accession>
<feature type="region of interest" description="Disordered" evidence="1">
    <location>
        <begin position="35"/>
        <end position="68"/>
    </location>
</feature>
<dbReference type="Proteomes" id="UP000762676">
    <property type="component" value="Unassembled WGS sequence"/>
</dbReference>
<proteinExistence type="predicted"/>
<evidence type="ECO:0000313" key="3">
    <source>
        <dbReference type="Proteomes" id="UP000762676"/>
    </source>
</evidence>
<name>A0AAV4HEV7_9GAST</name>
<comment type="caution">
    <text evidence="2">The sequence shown here is derived from an EMBL/GenBank/DDBJ whole genome shotgun (WGS) entry which is preliminary data.</text>
</comment>
<dbReference type="AlphaFoldDB" id="A0AAV4HEV7"/>
<dbReference type="EMBL" id="BMAT01001949">
    <property type="protein sequence ID" value="GFR95965.1"/>
    <property type="molecule type" value="Genomic_DNA"/>
</dbReference>
<reference evidence="2 3" key="1">
    <citation type="journal article" date="2021" name="Elife">
        <title>Chloroplast acquisition without the gene transfer in kleptoplastic sea slugs, Plakobranchus ocellatus.</title>
        <authorList>
            <person name="Maeda T."/>
            <person name="Takahashi S."/>
            <person name="Yoshida T."/>
            <person name="Shimamura S."/>
            <person name="Takaki Y."/>
            <person name="Nagai Y."/>
            <person name="Toyoda A."/>
            <person name="Suzuki Y."/>
            <person name="Arimoto A."/>
            <person name="Ishii H."/>
            <person name="Satoh N."/>
            <person name="Nishiyama T."/>
            <person name="Hasebe M."/>
            <person name="Maruyama T."/>
            <person name="Minagawa J."/>
            <person name="Obokata J."/>
            <person name="Shigenobu S."/>
        </authorList>
    </citation>
    <scope>NUCLEOTIDE SEQUENCE [LARGE SCALE GENOMIC DNA]</scope>
</reference>
<evidence type="ECO:0000313" key="2">
    <source>
        <dbReference type="EMBL" id="GFR95965.1"/>
    </source>
</evidence>
<organism evidence="2 3">
    <name type="scientific">Elysia marginata</name>
    <dbReference type="NCBI Taxonomy" id="1093978"/>
    <lineage>
        <taxon>Eukaryota</taxon>
        <taxon>Metazoa</taxon>
        <taxon>Spiralia</taxon>
        <taxon>Lophotrochozoa</taxon>
        <taxon>Mollusca</taxon>
        <taxon>Gastropoda</taxon>
        <taxon>Heterobranchia</taxon>
        <taxon>Euthyneura</taxon>
        <taxon>Panpulmonata</taxon>
        <taxon>Sacoglossa</taxon>
        <taxon>Placobranchoidea</taxon>
        <taxon>Plakobranchidae</taxon>
        <taxon>Elysia</taxon>
    </lineage>
</organism>
<keyword evidence="3" id="KW-1185">Reference proteome</keyword>
<protein>
    <submittedName>
        <fullName evidence="2">Uncharacterized protein</fullName>
    </submittedName>
</protein>
<evidence type="ECO:0000256" key="1">
    <source>
        <dbReference type="SAM" id="MobiDB-lite"/>
    </source>
</evidence>
<gene>
    <name evidence="2" type="ORF">ElyMa_000956300</name>
</gene>
<sequence length="68" mass="7442">MSVRPVFDTRGLGPFLESLTVDCQEKADGFICERNPESYPLGSTHGTNTADPIGFATRSDVTRQVKQP</sequence>